<proteinExistence type="predicted"/>
<gene>
    <name evidence="2" type="ORF">CF165_15420</name>
</gene>
<evidence type="ECO:0000313" key="2">
    <source>
        <dbReference type="EMBL" id="OXM67793.1"/>
    </source>
</evidence>
<dbReference type="OrthoDB" id="371169at2"/>
<feature type="domain" description="DUF1653" evidence="1">
    <location>
        <begin position="5"/>
        <end position="65"/>
    </location>
</feature>
<accession>A0A229T9K8</accession>
<dbReference type="Gene3D" id="2.30.30.320">
    <property type="entry name" value="DUF1653-like domain"/>
    <property type="match status" value="1"/>
</dbReference>
<dbReference type="AlphaFoldDB" id="A0A229T9K8"/>
<dbReference type="InterPro" id="IPR023387">
    <property type="entry name" value="DUF1653-like_dom"/>
</dbReference>
<dbReference type="EMBL" id="NMUL01000012">
    <property type="protein sequence ID" value="OXM67793.1"/>
    <property type="molecule type" value="Genomic_DNA"/>
</dbReference>
<name>A0A229T9K8_9PSEU</name>
<reference evidence="3" key="1">
    <citation type="submission" date="2017-07" db="EMBL/GenBank/DDBJ databases">
        <title>Comparative genome mining reveals phylogenetic distribution patterns of secondary metabolites in Amycolatopsis.</title>
        <authorList>
            <person name="Adamek M."/>
            <person name="Alanjary M."/>
            <person name="Sales-Ortells H."/>
            <person name="Goodfellow M."/>
            <person name="Bull A.T."/>
            <person name="Kalinowski J."/>
            <person name="Ziemert N."/>
        </authorList>
    </citation>
    <scope>NUCLEOTIDE SEQUENCE [LARGE SCALE GENOMIC DNA]</scope>
    <source>
        <strain evidence="3">H5</strain>
    </source>
</reference>
<dbReference type="Proteomes" id="UP000215199">
    <property type="component" value="Unassembled WGS sequence"/>
</dbReference>
<dbReference type="Pfam" id="PF07866">
    <property type="entry name" value="DUF1653"/>
    <property type="match status" value="1"/>
</dbReference>
<evidence type="ECO:0000259" key="1">
    <source>
        <dbReference type="Pfam" id="PF07866"/>
    </source>
</evidence>
<sequence length="69" mass="7849">MVEPGRHVHYKGGEYEVLGVARHSETEEELVVYRALYGEMGLWVRPVAMFTETVETAGGPVPRFRRVTD</sequence>
<dbReference type="RefSeq" id="WP_093948190.1">
    <property type="nucleotide sequence ID" value="NZ_NMUL01000012.1"/>
</dbReference>
<dbReference type="InterPro" id="IPR037135">
    <property type="entry name" value="DUF1653-like_dom_sf"/>
</dbReference>
<organism evidence="2 3">
    <name type="scientific">Amycolatopsis vastitatis</name>
    <dbReference type="NCBI Taxonomy" id="1905142"/>
    <lineage>
        <taxon>Bacteria</taxon>
        <taxon>Bacillati</taxon>
        <taxon>Actinomycetota</taxon>
        <taxon>Actinomycetes</taxon>
        <taxon>Pseudonocardiales</taxon>
        <taxon>Pseudonocardiaceae</taxon>
        <taxon>Amycolatopsis</taxon>
    </lineage>
</organism>
<keyword evidence="3" id="KW-1185">Reference proteome</keyword>
<comment type="caution">
    <text evidence="2">The sequence shown here is derived from an EMBL/GenBank/DDBJ whole genome shotgun (WGS) entry which is preliminary data.</text>
</comment>
<evidence type="ECO:0000313" key="3">
    <source>
        <dbReference type="Proteomes" id="UP000215199"/>
    </source>
</evidence>
<protein>
    <recommendedName>
        <fullName evidence="1">DUF1653 domain-containing protein</fullName>
    </recommendedName>
</protein>